<name>E6KX31_9PAST</name>
<dbReference type="Proteomes" id="UP000032871">
    <property type="component" value="Unassembled WGS sequence"/>
</dbReference>
<evidence type="ECO:0000313" key="1">
    <source>
        <dbReference type="EMBL" id="EFU68062.1"/>
    </source>
</evidence>
<sequence>MMTSYKIIKKSSKSAVVFAVKNINAKFLSSLEFLFKSNF</sequence>
<comment type="caution">
    <text evidence="1">The sequence shown here is derived from an EMBL/GenBank/DDBJ whole genome shotgun (WGS) entry which is preliminary data.</text>
</comment>
<protein>
    <submittedName>
        <fullName evidence="1">Uncharacterized protein</fullName>
    </submittedName>
</protein>
<accession>E6KX31</accession>
<dbReference type="HOGENOM" id="CLU_3303574_0_0_6"/>
<organism evidence="1 2">
    <name type="scientific">Aggregatibacter segnis ATCC 33393</name>
    <dbReference type="NCBI Taxonomy" id="888057"/>
    <lineage>
        <taxon>Bacteria</taxon>
        <taxon>Pseudomonadati</taxon>
        <taxon>Pseudomonadota</taxon>
        <taxon>Gammaproteobacteria</taxon>
        <taxon>Pasteurellales</taxon>
        <taxon>Pasteurellaceae</taxon>
        <taxon>Aggregatibacter</taxon>
    </lineage>
</organism>
<dbReference type="EMBL" id="AEPS01000003">
    <property type="protein sequence ID" value="EFU68062.1"/>
    <property type="molecule type" value="Genomic_DNA"/>
</dbReference>
<reference evidence="1 2" key="1">
    <citation type="submission" date="2010-12" db="EMBL/GenBank/DDBJ databases">
        <authorList>
            <person name="Muzny D."/>
            <person name="Qin X."/>
            <person name="Deng J."/>
            <person name="Jiang H."/>
            <person name="Liu Y."/>
            <person name="Qu J."/>
            <person name="Song X.-Z."/>
            <person name="Zhang L."/>
            <person name="Thornton R."/>
            <person name="Coyle M."/>
            <person name="Francisco L."/>
            <person name="Jackson L."/>
            <person name="Javaid M."/>
            <person name="Korchina V."/>
            <person name="Kovar C."/>
            <person name="Mata R."/>
            <person name="Mathew T."/>
            <person name="Ngo R."/>
            <person name="Nguyen L."/>
            <person name="Nguyen N."/>
            <person name="Okwuonu G."/>
            <person name="Ongeri F."/>
            <person name="Pham C."/>
            <person name="Simmons D."/>
            <person name="Wilczek-Boney K."/>
            <person name="Hale W."/>
            <person name="Jakkamsetti A."/>
            <person name="Pham P."/>
            <person name="Ruth R."/>
            <person name="San Lucas F."/>
            <person name="Warren J."/>
            <person name="Zhang J."/>
            <person name="Zhao Z."/>
            <person name="Zhou C."/>
            <person name="Zhu D."/>
            <person name="Lee S."/>
            <person name="Bess C."/>
            <person name="Blankenburg K."/>
            <person name="Forbes L."/>
            <person name="Fu Q."/>
            <person name="Gubbala S."/>
            <person name="Hirani K."/>
            <person name="Jayaseelan J.C."/>
            <person name="Lara F."/>
            <person name="Munidasa M."/>
            <person name="Palculict T."/>
            <person name="Patil S."/>
            <person name="Pu L.-L."/>
            <person name="Saada N."/>
            <person name="Tang L."/>
            <person name="Weissenberger G."/>
            <person name="Zhu Y."/>
            <person name="Hemphill L."/>
            <person name="Shang Y."/>
            <person name="Youmans B."/>
            <person name="Ayvaz T."/>
            <person name="Ross M."/>
            <person name="Santibanez J."/>
            <person name="Aqrawi P."/>
            <person name="Gross S."/>
            <person name="Joshi V."/>
            <person name="Fowler G."/>
            <person name="Nazareth L."/>
            <person name="Reid J."/>
            <person name="Worley K."/>
            <person name="Petrosino J."/>
            <person name="Highlander S."/>
            <person name="Gibbs R."/>
        </authorList>
    </citation>
    <scope>NUCLEOTIDE SEQUENCE [LARGE SCALE GENOMIC DNA]</scope>
    <source>
        <strain evidence="1 2">ATCC 33393</strain>
    </source>
</reference>
<dbReference type="AlphaFoldDB" id="E6KX31"/>
<gene>
    <name evidence="1" type="ORF">HMPREF9064_0725</name>
</gene>
<keyword evidence="2" id="KW-1185">Reference proteome</keyword>
<proteinExistence type="predicted"/>
<evidence type="ECO:0000313" key="2">
    <source>
        <dbReference type="Proteomes" id="UP000032871"/>
    </source>
</evidence>